<name>A0A5C5FP26_9BASI</name>
<feature type="transmembrane region" description="Helical" evidence="9">
    <location>
        <begin position="20"/>
        <end position="41"/>
    </location>
</feature>
<evidence type="ECO:0000256" key="4">
    <source>
        <dbReference type="ARBA" id="ARBA00022679"/>
    </source>
</evidence>
<evidence type="ECO:0000256" key="1">
    <source>
        <dbReference type="ARBA" id="ARBA00004141"/>
    </source>
</evidence>
<dbReference type="GO" id="GO:0008374">
    <property type="term" value="F:O-acyltransferase activity"/>
    <property type="evidence" value="ECO:0007669"/>
    <property type="project" value="InterPro"/>
</dbReference>
<proteinExistence type="inferred from homology"/>
<feature type="transmembrane region" description="Helical" evidence="9">
    <location>
        <begin position="53"/>
        <end position="72"/>
    </location>
</feature>
<evidence type="ECO:0000256" key="6">
    <source>
        <dbReference type="ARBA" id="ARBA00022989"/>
    </source>
</evidence>
<evidence type="ECO:0000256" key="2">
    <source>
        <dbReference type="ARBA" id="ARBA00005179"/>
    </source>
</evidence>
<evidence type="ECO:0000256" key="9">
    <source>
        <dbReference type="SAM" id="Phobius"/>
    </source>
</evidence>
<evidence type="ECO:0000313" key="12">
    <source>
        <dbReference type="Proteomes" id="UP000311382"/>
    </source>
</evidence>
<comment type="pathway">
    <text evidence="2">Secondary metabolite biosynthesis.</text>
</comment>
<reference evidence="11 12" key="1">
    <citation type="submission" date="2019-03" db="EMBL/GenBank/DDBJ databases">
        <title>Rhodosporidium diobovatum UCD-FST 08-225 genome sequencing, assembly, and annotation.</title>
        <authorList>
            <person name="Fakankun I.U."/>
            <person name="Fristensky B."/>
            <person name="Levin D.B."/>
        </authorList>
    </citation>
    <scope>NUCLEOTIDE SEQUENCE [LARGE SCALE GENOMIC DNA]</scope>
    <source>
        <strain evidence="11 12">UCD-FST 08-225</strain>
    </source>
</reference>
<dbReference type="AlphaFoldDB" id="A0A5C5FP26"/>
<comment type="similarity">
    <text evidence="3">Belongs to the wax synthase family.</text>
</comment>
<organism evidence="11 12">
    <name type="scientific">Rhodotorula diobovata</name>
    <dbReference type="NCBI Taxonomy" id="5288"/>
    <lineage>
        <taxon>Eukaryota</taxon>
        <taxon>Fungi</taxon>
        <taxon>Dikarya</taxon>
        <taxon>Basidiomycota</taxon>
        <taxon>Pucciniomycotina</taxon>
        <taxon>Microbotryomycetes</taxon>
        <taxon>Sporidiobolales</taxon>
        <taxon>Sporidiobolaceae</taxon>
        <taxon>Rhodotorula</taxon>
    </lineage>
</organism>
<evidence type="ECO:0000256" key="5">
    <source>
        <dbReference type="ARBA" id="ARBA00022692"/>
    </source>
</evidence>
<keyword evidence="4" id="KW-0808">Transferase</keyword>
<comment type="subcellular location">
    <subcellularLocation>
        <location evidence="1">Membrane</location>
        <topology evidence="1">Multi-pass membrane protein</topology>
    </subcellularLocation>
</comment>
<dbReference type="STRING" id="5288.A0A5C5FP26"/>
<feature type="region of interest" description="Disordered" evidence="8">
    <location>
        <begin position="137"/>
        <end position="249"/>
    </location>
</feature>
<feature type="compositionally biased region" description="Low complexity" evidence="8">
    <location>
        <begin position="148"/>
        <end position="157"/>
    </location>
</feature>
<evidence type="ECO:0000313" key="11">
    <source>
        <dbReference type="EMBL" id="TNY17996.1"/>
    </source>
</evidence>
<keyword evidence="6 9" id="KW-1133">Transmembrane helix</keyword>
<evidence type="ECO:0000256" key="7">
    <source>
        <dbReference type="ARBA" id="ARBA00023136"/>
    </source>
</evidence>
<evidence type="ECO:0000256" key="3">
    <source>
        <dbReference type="ARBA" id="ARBA00007282"/>
    </source>
</evidence>
<dbReference type="EMBL" id="SOZI01000162">
    <property type="protein sequence ID" value="TNY17996.1"/>
    <property type="molecule type" value="Genomic_DNA"/>
</dbReference>
<sequence length="599" mass="64774">MSLDADALALEPPDAPLVAFGLPSIRGLAFGAGLFLLALLLQPAVPSRTSRTLRLVLFPLVACLAFATPFRWRFEPFDLAIPANFRWAIFAPYGVLKALEWGTMGDRARTKELAWVGFDGREEERARDVVDKVRGATVTQATHEDATEASTTAVSTSNGLEVPDPGARKRSPNGLPAPTPIRPVAVVPPALDTPPLPTEASHLPTPSPSPPFDAVNPPSISSLPLRPTSSISPLAAQQRSLQSTTQRHHPLSALSDAAHLLSSLRGIGYTWGPPLRTLARPAPDERAFVRRAAREFVRAHVVSTACVALQVLERDGELAPLLARRLPFLSPAAAQLVAATLSRLGIGASLHAQMNIGAEGVSLALYGLHCATNAVLALVGGDCVKWRSRFDVREYPPLFDRPFLAMGKGGLAGFWGHRWHALFRDVFTSVGYRPVTRLVRKAGLPKKAGQFAAVVVVFALSGWMHWQALVAARYGLAPRASTLAFAASHHLPSSSLYPAPYSTLSFVERHGTWVFFLVQPVAVTLENVWLKATGRRIGGWPGRAWVALCVVVFGQATVGKSWLALGLVHGLPPVRLWSWHRWLLPVLSLAPMPLFMRTA</sequence>
<gene>
    <name evidence="11" type="ORF">DMC30DRAFT_404322</name>
</gene>
<feature type="domain" description="Wax synthase" evidence="10">
    <location>
        <begin position="395"/>
        <end position="485"/>
    </location>
</feature>
<dbReference type="GO" id="GO:0016020">
    <property type="term" value="C:membrane"/>
    <property type="evidence" value="ECO:0007669"/>
    <property type="project" value="UniProtKB-SubCell"/>
</dbReference>
<dbReference type="InterPro" id="IPR044851">
    <property type="entry name" value="Wax_synthase"/>
</dbReference>
<keyword evidence="5 9" id="KW-0812">Transmembrane</keyword>
<feature type="compositionally biased region" description="Polar residues" evidence="8">
    <location>
        <begin position="218"/>
        <end position="245"/>
    </location>
</feature>
<dbReference type="PANTHER" id="PTHR31595:SF57">
    <property type="entry name" value="OS04G0481900 PROTEIN"/>
    <property type="match status" value="1"/>
</dbReference>
<dbReference type="OrthoDB" id="1077582at2759"/>
<dbReference type="Proteomes" id="UP000311382">
    <property type="component" value="Unassembled WGS sequence"/>
</dbReference>
<keyword evidence="12" id="KW-1185">Reference proteome</keyword>
<dbReference type="Pfam" id="PF13813">
    <property type="entry name" value="MBOAT_2"/>
    <property type="match status" value="1"/>
</dbReference>
<accession>A0A5C5FP26</accession>
<comment type="caution">
    <text evidence="11">The sequence shown here is derived from an EMBL/GenBank/DDBJ whole genome shotgun (WGS) entry which is preliminary data.</text>
</comment>
<evidence type="ECO:0000256" key="8">
    <source>
        <dbReference type="SAM" id="MobiDB-lite"/>
    </source>
</evidence>
<dbReference type="PANTHER" id="PTHR31595">
    <property type="entry name" value="LONG-CHAIN-ALCOHOL O-FATTY-ACYLTRANSFERASE 3-RELATED"/>
    <property type="match status" value="1"/>
</dbReference>
<keyword evidence="7 9" id="KW-0472">Membrane</keyword>
<dbReference type="GO" id="GO:0006629">
    <property type="term" value="P:lipid metabolic process"/>
    <property type="evidence" value="ECO:0007669"/>
    <property type="project" value="InterPro"/>
</dbReference>
<dbReference type="InterPro" id="IPR032805">
    <property type="entry name" value="Wax_synthase_dom"/>
</dbReference>
<evidence type="ECO:0000259" key="10">
    <source>
        <dbReference type="Pfam" id="PF13813"/>
    </source>
</evidence>
<protein>
    <recommendedName>
        <fullName evidence="10">Wax synthase domain-containing protein</fullName>
    </recommendedName>
</protein>